<sequence length="239" mass="24832">MSESYPQDQATWRTAPVTAGPADTSPFQLPPEFYDSEPAGGGGPNPTDRRNKLLLQGLGLVGVAVLSGLVFWAVQPSHVAGVAEAASDQVNSAGKYTFTRVAGPATDANCAQHAFSKTQTFLQQHPCQQLVRSLYSTTLPDGTTAVVSIVDVKMPSGGDAEQLRQITSSDNTGNVYDLVKDGGVATPNMPTTSQLQDGGYAAATNGSVTTIALTAVVGGHQDKAKLKEISTDALRLAGK</sequence>
<accession>A0A7W9KLV9</accession>
<keyword evidence="2" id="KW-0812">Transmembrane</keyword>
<evidence type="ECO:0000256" key="2">
    <source>
        <dbReference type="SAM" id="Phobius"/>
    </source>
</evidence>
<comment type="caution">
    <text evidence="3">The sequence shown here is derived from an EMBL/GenBank/DDBJ whole genome shotgun (WGS) entry which is preliminary data.</text>
</comment>
<feature type="compositionally biased region" description="Polar residues" evidence="1">
    <location>
        <begin position="1"/>
        <end position="12"/>
    </location>
</feature>
<feature type="transmembrane region" description="Helical" evidence="2">
    <location>
        <begin position="53"/>
        <end position="74"/>
    </location>
</feature>
<dbReference type="AlphaFoldDB" id="A0A7W9KLV9"/>
<dbReference type="Proteomes" id="UP000585638">
    <property type="component" value="Unassembled WGS sequence"/>
</dbReference>
<evidence type="ECO:0000256" key="1">
    <source>
        <dbReference type="SAM" id="MobiDB-lite"/>
    </source>
</evidence>
<gene>
    <name evidence="3" type="ORF">BJ998_005410</name>
</gene>
<evidence type="ECO:0000313" key="4">
    <source>
        <dbReference type="Proteomes" id="UP000585638"/>
    </source>
</evidence>
<organism evidence="3 4">
    <name type="scientific">Kutzneria kofuensis</name>
    <dbReference type="NCBI Taxonomy" id="103725"/>
    <lineage>
        <taxon>Bacteria</taxon>
        <taxon>Bacillati</taxon>
        <taxon>Actinomycetota</taxon>
        <taxon>Actinomycetes</taxon>
        <taxon>Pseudonocardiales</taxon>
        <taxon>Pseudonocardiaceae</taxon>
        <taxon>Kutzneria</taxon>
    </lineage>
</organism>
<proteinExistence type="predicted"/>
<protein>
    <submittedName>
        <fullName evidence="3">Uncharacterized protein</fullName>
    </submittedName>
</protein>
<evidence type="ECO:0000313" key="3">
    <source>
        <dbReference type="EMBL" id="MBB5894214.1"/>
    </source>
</evidence>
<reference evidence="3 4" key="1">
    <citation type="submission" date="2020-08" db="EMBL/GenBank/DDBJ databases">
        <title>Sequencing the genomes of 1000 actinobacteria strains.</title>
        <authorList>
            <person name="Klenk H.-P."/>
        </authorList>
    </citation>
    <scope>NUCLEOTIDE SEQUENCE [LARGE SCALE GENOMIC DNA]</scope>
    <source>
        <strain evidence="3 4">DSM 43851</strain>
    </source>
</reference>
<name>A0A7W9KLV9_9PSEU</name>
<keyword evidence="2" id="KW-0472">Membrane</keyword>
<keyword evidence="4" id="KW-1185">Reference proteome</keyword>
<feature type="region of interest" description="Disordered" evidence="1">
    <location>
        <begin position="1"/>
        <end position="50"/>
    </location>
</feature>
<dbReference type="RefSeq" id="WP_184866059.1">
    <property type="nucleotide sequence ID" value="NZ_BAAAWY010000025.1"/>
</dbReference>
<dbReference type="EMBL" id="JACHIR010000001">
    <property type="protein sequence ID" value="MBB5894214.1"/>
    <property type="molecule type" value="Genomic_DNA"/>
</dbReference>
<keyword evidence="2" id="KW-1133">Transmembrane helix</keyword>